<keyword evidence="1" id="KW-0472">Membrane</keyword>
<feature type="transmembrane region" description="Helical" evidence="1">
    <location>
        <begin position="154"/>
        <end position="176"/>
    </location>
</feature>
<name>A0ABV7QMN5_9PSEU</name>
<feature type="transmembrane region" description="Helical" evidence="1">
    <location>
        <begin position="67"/>
        <end position="88"/>
    </location>
</feature>
<proteinExistence type="predicted"/>
<feature type="transmembrane region" description="Helical" evidence="1">
    <location>
        <begin position="197"/>
        <end position="223"/>
    </location>
</feature>
<dbReference type="EMBL" id="JBHRWI010000039">
    <property type="protein sequence ID" value="MFC3514301.1"/>
    <property type="molecule type" value="Genomic_DNA"/>
</dbReference>
<keyword evidence="1" id="KW-1133">Transmembrane helix</keyword>
<comment type="caution">
    <text evidence="2">The sequence shown here is derived from an EMBL/GenBank/DDBJ whole genome shotgun (WGS) entry which is preliminary data.</text>
</comment>
<evidence type="ECO:0000313" key="3">
    <source>
        <dbReference type="Proteomes" id="UP001595764"/>
    </source>
</evidence>
<dbReference type="RefSeq" id="WP_377896673.1">
    <property type="nucleotide sequence ID" value="NZ_JBHRWI010000039.1"/>
</dbReference>
<organism evidence="2 3">
    <name type="scientific">Amycolatopsis halotolerans</name>
    <dbReference type="NCBI Taxonomy" id="330083"/>
    <lineage>
        <taxon>Bacteria</taxon>
        <taxon>Bacillati</taxon>
        <taxon>Actinomycetota</taxon>
        <taxon>Actinomycetes</taxon>
        <taxon>Pseudonocardiales</taxon>
        <taxon>Pseudonocardiaceae</taxon>
        <taxon>Amycolatopsis</taxon>
    </lineage>
</organism>
<protein>
    <submittedName>
        <fullName evidence="2">Uncharacterized protein</fullName>
    </submittedName>
</protein>
<evidence type="ECO:0000256" key="1">
    <source>
        <dbReference type="SAM" id="Phobius"/>
    </source>
</evidence>
<accession>A0ABV7QMN5</accession>
<evidence type="ECO:0000313" key="2">
    <source>
        <dbReference type="EMBL" id="MFC3514301.1"/>
    </source>
</evidence>
<keyword evidence="3" id="KW-1185">Reference proteome</keyword>
<feature type="transmembrane region" description="Helical" evidence="1">
    <location>
        <begin position="235"/>
        <end position="260"/>
    </location>
</feature>
<gene>
    <name evidence="2" type="ORF">ACFORO_29320</name>
</gene>
<reference evidence="3" key="1">
    <citation type="journal article" date="2019" name="Int. J. Syst. Evol. Microbiol.">
        <title>The Global Catalogue of Microorganisms (GCM) 10K type strain sequencing project: providing services to taxonomists for standard genome sequencing and annotation.</title>
        <authorList>
            <consortium name="The Broad Institute Genomics Platform"/>
            <consortium name="The Broad Institute Genome Sequencing Center for Infectious Disease"/>
            <person name="Wu L."/>
            <person name="Ma J."/>
        </authorList>
    </citation>
    <scope>NUCLEOTIDE SEQUENCE [LARGE SCALE GENOMIC DNA]</scope>
    <source>
        <strain evidence="3">CGMCC 4.7682</strain>
    </source>
</reference>
<sequence length="283" mass="30015">MRQDFARQAVVRPFALLVRNPSVLAVAVAVLAFSSLVPDQGIATDVFRRGWLFDEAPAEAWSLIRSPAFLVAAVGGFAGKILVSAAASQQLMLVFRDCRTTLLATLRSIRVSAVCWLFGAELALYGLCALAGLLGYVPALLVWRTTGADLTIPLLAVAVLAFPAAYAAVSAAIVAAPLPASARERGSVVASMRERRIFLPLYGLFAVRVILETLLLGVAPLVFLDVVHSKPLATLAVGAGVLVPSLLLRGSCYALMLYALRPVPVVERVFGPYFADSEPVGAR</sequence>
<feature type="transmembrane region" description="Helical" evidence="1">
    <location>
        <begin position="109"/>
        <end position="134"/>
    </location>
</feature>
<keyword evidence="1" id="KW-0812">Transmembrane</keyword>
<dbReference type="Proteomes" id="UP001595764">
    <property type="component" value="Unassembled WGS sequence"/>
</dbReference>